<reference evidence="2 3" key="1">
    <citation type="submission" date="2024-03" db="EMBL/GenBank/DDBJ databases">
        <title>Human intestinal bacterial collection.</title>
        <authorList>
            <person name="Pauvert C."/>
            <person name="Hitch T.C.A."/>
            <person name="Clavel T."/>
        </authorList>
    </citation>
    <scope>NUCLEOTIDE SEQUENCE [LARGE SCALE GENOMIC DNA]</scope>
    <source>
        <strain evidence="2 3">CLA-AA-H192</strain>
    </source>
</reference>
<dbReference type="InterPro" id="IPR036873">
    <property type="entry name" value="Rhodanese-like_dom_sf"/>
</dbReference>
<dbReference type="Gene3D" id="3.40.250.10">
    <property type="entry name" value="Rhodanese-like domain"/>
    <property type="match status" value="1"/>
</dbReference>
<comment type="caution">
    <text evidence="2">The sequence shown here is derived from an EMBL/GenBank/DDBJ whole genome shotgun (WGS) entry which is preliminary data.</text>
</comment>
<evidence type="ECO:0000259" key="1">
    <source>
        <dbReference type="PROSITE" id="PS50206"/>
    </source>
</evidence>
<dbReference type="PROSITE" id="PS50206">
    <property type="entry name" value="RHODANESE_3"/>
    <property type="match status" value="1"/>
</dbReference>
<dbReference type="InterPro" id="IPR001763">
    <property type="entry name" value="Rhodanese-like_dom"/>
</dbReference>
<accession>A0ABV1G9R4</accession>
<proteinExistence type="predicted"/>
<dbReference type="SMART" id="SM00450">
    <property type="entry name" value="RHOD"/>
    <property type="match status" value="1"/>
</dbReference>
<evidence type="ECO:0000313" key="2">
    <source>
        <dbReference type="EMBL" id="MEQ2511904.1"/>
    </source>
</evidence>
<evidence type="ECO:0000313" key="3">
    <source>
        <dbReference type="Proteomes" id="UP001491552"/>
    </source>
</evidence>
<dbReference type="SUPFAM" id="SSF52821">
    <property type="entry name" value="Rhodanese/Cell cycle control phosphatase"/>
    <property type="match status" value="1"/>
</dbReference>
<dbReference type="PANTHER" id="PTHR43031">
    <property type="entry name" value="FAD-DEPENDENT OXIDOREDUCTASE"/>
    <property type="match status" value="1"/>
</dbReference>
<name>A0ABV1G9R4_9FIRM</name>
<sequence length="103" mass="10901">MIPVAADAEQALAMIRSHPDGTVVDVRDEEEYITGHLADAVLLPVDEISAETAAEALPDQSSPVLVYCKTGKRSRAAAEKLAALGYSELYDLGGLGGWPYGLE</sequence>
<dbReference type="CDD" id="cd00158">
    <property type="entry name" value="RHOD"/>
    <property type="match status" value="1"/>
</dbReference>
<dbReference type="EMBL" id="JBBMFF010000248">
    <property type="protein sequence ID" value="MEQ2511904.1"/>
    <property type="molecule type" value="Genomic_DNA"/>
</dbReference>
<dbReference type="RefSeq" id="WP_349136607.1">
    <property type="nucleotide sequence ID" value="NZ_JBBMFF010000248.1"/>
</dbReference>
<gene>
    <name evidence="2" type="ORF">WMO66_11730</name>
</gene>
<feature type="domain" description="Rhodanese" evidence="1">
    <location>
        <begin position="17"/>
        <end position="99"/>
    </location>
</feature>
<protein>
    <submittedName>
        <fullName evidence="2">Rhodanese-like domain-containing protein</fullName>
    </submittedName>
</protein>
<dbReference type="Pfam" id="PF00581">
    <property type="entry name" value="Rhodanese"/>
    <property type="match status" value="1"/>
</dbReference>
<dbReference type="Proteomes" id="UP001491552">
    <property type="component" value="Unassembled WGS sequence"/>
</dbReference>
<keyword evidence="3" id="KW-1185">Reference proteome</keyword>
<dbReference type="InterPro" id="IPR050229">
    <property type="entry name" value="GlpE_sulfurtransferase"/>
</dbReference>
<dbReference type="PANTHER" id="PTHR43031:SF18">
    <property type="entry name" value="RHODANESE-RELATED SULFURTRANSFERASES"/>
    <property type="match status" value="1"/>
</dbReference>
<organism evidence="2 3">
    <name type="scientific">Faecousia intestinalis</name>
    <dbReference type="NCBI Taxonomy" id="3133167"/>
    <lineage>
        <taxon>Bacteria</taxon>
        <taxon>Bacillati</taxon>
        <taxon>Bacillota</taxon>
        <taxon>Clostridia</taxon>
        <taxon>Eubacteriales</taxon>
        <taxon>Oscillospiraceae</taxon>
        <taxon>Faecousia</taxon>
    </lineage>
</organism>